<feature type="compositionally biased region" description="Polar residues" evidence="1">
    <location>
        <begin position="1"/>
        <end position="13"/>
    </location>
</feature>
<evidence type="ECO:0000313" key="4">
    <source>
        <dbReference type="Proteomes" id="UP000192257"/>
    </source>
</evidence>
<name>A0A1X0NUX7_9TRYP</name>
<evidence type="ECO:0000256" key="1">
    <source>
        <dbReference type="SAM" id="MobiDB-lite"/>
    </source>
</evidence>
<organism evidence="3 4">
    <name type="scientific">Trypanosoma theileri</name>
    <dbReference type="NCBI Taxonomy" id="67003"/>
    <lineage>
        <taxon>Eukaryota</taxon>
        <taxon>Discoba</taxon>
        <taxon>Euglenozoa</taxon>
        <taxon>Kinetoplastea</taxon>
        <taxon>Metakinetoplastina</taxon>
        <taxon>Trypanosomatida</taxon>
        <taxon>Trypanosomatidae</taxon>
        <taxon>Trypanosoma</taxon>
    </lineage>
</organism>
<keyword evidence="2" id="KW-0472">Membrane</keyword>
<feature type="non-terminal residue" evidence="3">
    <location>
        <position position="224"/>
    </location>
</feature>
<dbReference type="RefSeq" id="XP_028882548.1">
    <property type="nucleotide sequence ID" value="XM_029025992.1"/>
</dbReference>
<dbReference type="GO" id="GO:0005524">
    <property type="term" value="F:ATP binding"/>
    <property type="evidence" value="ECO:0007669"/>
    <property type="project" value="UniProtKB-KW"/>
</dbReference>
<keyword evidence="3" id="KW-0067">ATP-binding</keyword>
<dbReference type="AlphaFoldDB" id="A0A1X0NUX7"/>
<feature type="compositionally biased region" description="Polar residues" evidence="1">
    <location>
        <begin position="54"/>
        <end position="64"/>
    </location>
</feature>
<dbReference type="VEuPathDB" id="TriTrypDB:TM35_000161200"/>
<dbReference type="GeneID" id="39985772"/>
<keyword evidence="4" id="KW-1185">Reference proteome</keyword>
<evidence type="ECO:0000313" key="3">
    <source>
        <dbReference type="EMBL" id="ORC88482.1"/>
    </source>
</evidence>
<gene>
    <name evidence="3" type="ORF">TM35_000161200</name>
</gene>
<keyword evidence="3" id="KW-0547">Nucleotide-binding</keyword>
<feature type="transmembrane region" description="Helical" evidence="2">
    <location>
        <begin position="144"/>
        <end position="161"/>
    </location>
</feature>
<keyword evidence="2" id="KW-0812">Transmembrane</keyword>
<evidence type="ECO:0000256" key="2">
    <source>
        <dbReference type="SAM" id="Phobius"/>
    </source>
</evidence>
<accession>A0A1X0NUX7</accession>
<sequence length="224" mass="24192">MNTNPFVSSNVCTHNDEDGAVSPFIGPRGDGGSHRHVPSGISQAQSVFVEEVEMNTSDSRSGDTAPQEVQPRVDLVSSSSTNGPREGSTDEIPPPNKEDITALLADMYATRTERNPSCLQQLSATLQRVLLLKLRRPCGTISEFVVPVLFIVGTFILWKIIGGGLHPQVNYYNSTDFLQSMATQTFIGKSVCYNDTIADTPIEGIQSCSILDPNYTIICAQPGG</sequence>
<dbReference type="EMBL" id="NBCO01000016">
    <property type="protein sequence ID" value="ORC88482.1"/>
    <property type="molecule type" value="Genomic_DNA"/>
</dbReference>
<keyword evidence="2" id="KW-1133">Transmembrane helix</keyword>
<protein>
    <submittedName>
        <fullName evidence="3">Putative ATP-binding cassette protein subfamily A,member 8</fullName>
    </submittedName>
</protein>
<feature type="region of interest" description="Disordered" evidence="1">
    <location>
        <begin position="52"/>
        <end position="97"/>
    </location>
</feature>
<comment type="caution">
    <text evidence="3">The sequence shown here is derived from an EMBL/GenBank/DDBJ whole genome shotgun (WGS) entry which is preliminary data.</text>
</comment>
<feature type="region of interest" description="Disordered" evidence="1">
    <location>
        <begin position="1"/>
        <end position="39"/>
    </location>
</feature>
<proteinExistence type="predicted"/>
<dbReference type="Proteomes" id="UP000192257">
    <property type="component" value="Unassembled WGS sequence"/>
</dbReference>
<reference evidence="3 4" key="1">
    <citation type="submission" date="2017-03" db="EMBL/GenBank/DDBJ databases">
        <title>An alternative strategy for trypanosome survival in the mammalian bloodstream revealed through genome and transcriptome analysis of the ubiquitous bovine parasite Trypanosoma (Megatrypanum) theileri.</title>
        <authorList>
            <person name="Kelly S."/>
            <person name="Ivens A."/>
            <person name="Mott A."/>
            <person name="O'Neill E."/>
            <person name="Emms D."/>
            <person name="Macleod O."/>
            <person name="Voorheis P."/>
            <person name="Matthews J."/>
            <person name="Matthews K."/>
            <person name="Carrington M."/>
        </authorList>
    </citation>
    <scope>NUCLEOTIDE SEQUENCE [LARGE SCALE GENOMIC DNA]</scope>
    <source>
        <strain evidence="3">Edinburgh</strain>
    </source>
</reference>